<accession>A0A238Z473</accession>
<dbReference type="Gene3D" id="3.30.420.140">
    <property type="entry name" value="YqgF/RNase H-like domain"/>
    <property type="match status" value="1"/>
</dbReference>
<dbReference type="PANTHER" id="PTHR33317:SF4">
    <property type="entry name" value="POLYNUCLEOTIDYL TRANSFERASE, RIBONUCLEASE H-LIKE SUPERFAMILY PROTEIN"/>
    <property type="match status" value="1"/>
</dbReference>
<evidence type="ECO:0000256" key="5">
    <source>
        <dbReference type="HAMAP-Rule" id="MF_00651"/>
    </source>
</evidence>
<feature type="domain" description="YqgF/RNase H-like" evidence="6">
    <location>
        <begin position="8"/>
        <end position="112"/>
    </location>
</feature>
<dbReference type="Pfam" id="PF03652">
    <property type="entry name" value="RuvX"/>
    <property type="match status" value="1"/>
</dbReference>
<dbReference type="GO" id="GO:0016788">
    <property type="term" value="F:hydrolase activity, acting on ester bonds"/>
    <property type="evidence" value="ECO:0007669"/>
    <property type="project" value="UniProtKB-UniRule"/>
</dbReference>
<dbReference type="EC" id="3.1.-.-" evidence="5"/>
<reference evidence="8" key="1">
    <citation type="submission" date="2017-06" db="EMBL/GenBank/DDBJ databases">
        <authorList>
            <person name="Varghese N."/>
            <person name="Submissions S."/>
        </authorList>
    </citation>
    <scope>NUCLEOTIDE SEQUENCE [LARGE SCALE GENOMIC DNA]</scope>
    <source>
        <strain evidence="8">DSM 15668</strain>
    </source>
</reference>
<dbReference type="EMBL" id="FZOB01000006">
    <property type="protein sequence ID" value="SNR78126.1"/>
    <property type="molecule type" value="Genomic_DNA"/>
</dbReference>
<comment type="function">
    <text evidence="5">Could be a nuclease involved in processing of the 5'-end of pre-16S rRNA.</text>
</comment>
<keyword evidence="3 5" id="KW-0540">Nuclease</keyword>
<dbReference type="RefSeq" id="WP_089323087.1">
    <property type="nucleotide sequence ID" value="NZ_FZOB01000006.1"/>
</dbReference>
<dbReference type="NCBIfam" id="TIGR00250">
    <property type="entry name" value="RNAse_H_YqgF"/>
    <property type="match status" value="1"/>
</dbReference>
<evidence type="ECO:0000256" key="4">
    <source>
        <dbReference type="ARBA" id="ARBA00022801"/>
    </source>
</evidence>
<proteinExistence type="inferred from homology"/>
<dbReference type="InterPro" id="IPR037027">
    <property type="entry name" value="YqgF/RNaseH-like_dom_sf"/>
</dbReference>
<keyword evidence="2 5" id="KW-0690">Ribosome biogenesis</keyword>
<dbReference type="InterPro" id="IPR005227">
    <property type="entry name" value="YqgF"/>
</dbReference>
<name>A0A238Z473_9BACT</name>
<keyword evidence="8" id="KW-1185">Reference proteome</keyword>
<keyword evidence="4 5" id="KW-0378">Hydrolase</keyword>
<dbReference type="CDD" id="cd16964">
    <property type="entry name" value="YqgF"/>
    <property type="match status" value="1"/>
</dbReference>
<dbReference type="GO" id="GO:0004518">
    <property type="term" value="F:nuclease activity"/>
    <property type="evidence" value="ECO:0007669"/>
    <property type="project" value="UniProtKB-KW"/>
</dbReference>
<evidence type="ECO:0000256" key="1">
    <source>
        <dbReference type="ARBA" id="ARBA00022490"/>
    </source>
</evidence>
<evidence type="ECO:0000313" key="8">
    <source>
        <dbReference type="Proteomes" id="UP000198405"/>
    </source>
</evidence>
<dbReference type="Proteomes" id="UP000198405">
    <property type="component" value="Unassembled WGS sequence"/>
</dbReference>
<dbReference type="SUPFAM" id="SSF53098">
    <property type="entry name" value="Ribonuclease H-like"/>
    <property type="match status" value="1"/>
</dbReference>
<dbReference type="GO" id="GO:0005829">
    <property type="term" value="C:cytosol"/>
    <property type="evidence" value="ECO:0007669"/>
    <property type="project" value="TreeGrafter"/>
</dbReference>
<comment type="similarity">
    <text evidence="5">Belongs to the YqgF HJR family.</text>
</comment>
<protein>
    <recommendedName>
        <fullName evidence="5">Putative pre-16S rRNA nuclease</fullName>
        <ecNumber evidence="5">3.1.-.-</ecNumber>
    </recommendedName>
</protein>
<dbReference type="GO" id="GO:0000967">
    <property type="term" value="P:rRNA 5'-end processing"/>
    <property type="evidence" value="ECO:0007669"/>
    <property type="project" value="UniProtKB-UniRule"/>
</dbReference>
<keyword evidence="1 5" id="KW-0963">Cytoplasm</keyword>
<dbReference type="HAMAP" id="MF_00651">
    <property type="entry name" value="Nuclease_YqgF"/>
    <property type="match status" value="1"/>
</dbReference>
<organism evidence="7 8">
    <name type="scientific">Desulfurobacterium atlanticum</name>
    <dbReference type="NCBI Taxonomy" id="240169"/>
    <lineage>
        <taxon>Bacteria</taxon>
        <taxon>Pseudomonadati</taxon>
        <taxon>Aquificota</taxon>
        <taxon>Aquificia</taxon>
        <taxon>Desulfurobacteriales</taxon>
        <taxon>Desulfurobacteriaceae</taxon>
        <taxon>Desulfurobacterium</taxon>
    </lineage>
</organism>
<dbReference type="AlphaFoldDB" id="A0A238Z473"/>
<evidence type="ECO:0000256" key="3">
    <source>
        <dbReference type="ARBA" id="ARBA00022722"/>
    </source>
</evidence>
<dbReference type="PANTHER" id="PTHR33317">
    <property type="entry name" value="POLYNUCLEOTIDYL TRANSFERASE, RIBONUCLEASE H-LIKE SUPERFAMILY PROTEIN"/>
    <property type="match status" value="1"/>
</dbReference>
<gene>
    <name evidence="7" type="ORF">SAMN06265340_10655</name>
</gene>
<evidence type="ECO:0000259" key="6">
    <source>
        <dbReference type="SMART" id="SM00732"/>
    </source>
</evidence>
<evidence type="ECO:0000256" key="2">
    <source>
        <dbReference type="ARBA" id="ARBA00022517"/>
    </source>
</evidence>
<comment type="subcellular location">
    <subcellularLocation>
        <location evidence="5">Cytoplasm</location>
    </subcellularLocation>
</comment>
<dbReference type="SMART" id="SM00732">
    <property type="entry name" value="YqgFc"/>
    <property type="match status" value="1"/>
</dbReference>
<evidence type="ECO:0000313" key="7">
    <source>
        <dbReference type="EMBL" id="SNR78126.1"/>
    </source>
</evidence>
<dbReference type="InterPro" id="IPR006641">
    <property type="entry name" value="YqgF/RNaseH-like_dom"/>
</dbReference>
<dbReference type="InterPro" id="IPR012337">
    <property type="entry name" value="RNaseH-like_sf"/>
</dbReference>
<dbReference type="OrthoDB" id="9796140at2"/>
<sequence>MGQTRRNKKYLALDVGFKRIGVATSLSGIIASPSGIIERKTNRETFSEIERLIKKYGITTVIIGLPLTSNGKKTKMAEKIEKFAEKLKSYLENKKLNIEIVFQDEYLTTATAENLETLKKRNRKDDIAAALILEEFLSNRSTF</sequence>